<dbReference type="AlphaFoldDB" id="A0A2P6U1R2"/>
<dbReference type="GO" id="GO:0016123">
    <property type="term" value="P:xanthophyll biosynthetic process"/>
    <property type="evidence" value="ECO:0007669"/>
    <property type="project" value="TreeGrafter"/>
</dbReference>
<comment type="similarity">
    <text evidence="1">Belongs to the cytochrome P450 family.</text>
</comment>
<dbReference type="SUPFAM" id="SSF48264">
    <property type="entry name" value="Cytochrome P450"/>
    <property type="match status" value="1"/>
</dbReference>
<evidence type="ECO:0000256" key="3">
    <source>
        <dbReference type="SAM" id="MobiDB-lite"/>
    </source>
</evidence>
<dbReference type="InterPro" id="IPR006734">
    <property type="entry name" value="PLATZ"/>
</dbReference>
<sequence>MSLASCNSIFVGQRLAGGPNAARQQAPAPRRQQHLLVQAAGGQQKDGKAKGSLEDRIAAGEFTDAGSTKERLTRPIRRILAKDPIGPGRALSMQLAKIGQQWQRRAAERMPTATGDIREIVGQPVFVPLFKLFRIYGTVFKLSFGPKQFVIVSDPAVAKHILLHNANNYSKGLLSEILDFVMGQGLIPADGEVWRVRRRAILPALHKKYLAAMLDMFGECALHGAAQLDKAAQTGEPVEMENFFSRFGLDIIGKAVFNYDFDSLTHDDPVIQAVYTTLREAEYRSTYPIAYWNIAPLRYLVPRQRRNMEALQLISDTLDVLIAKCKKLVEEEDEEFVEEFLSKADPSILHFLVASGDDITSKQLRDDLMTLLIAGHETTAAVLTWTFHCIADRPDVIAKMREEIDAVLGDRKPTFEDWRELRYTTRVINESMRLYPQPPVLIRRALDDDELGGYKVPKGSDIFISTWNLHRSPELWEEPDAFKPERFPVDLPVPNETTHDFKYLPFGGGKRKCIGDQFALLEAVTAAAMIVRRFDFERAPDKPPVGMTTGATIHTTSGLWLVMKPRQLKPKPAPVAAAPVPLVEQREMALAFSDPAAPLQQQQGAAKPHLARPVVPTEPLTAALAPARLQRPHAHRRQPPTARQLPAAAPAPMAELLDLTQCEDFFNNCPVHAAHPPRECQLNFFDLSTHTACCALCVAAQPLDTYIQVRRSSYHDVVKVQDISRFADIAGVQGYTINSSKVIFLRRRPQPRPPKGAVGASLCTVCSRHLQDVSLFCSLQCKLDAAAGVKHVSLRALATGGAHAAGHTHSSGSSGGGAPGTPSHLAQSMRAAAGAFNPSSDSDGIADFHGPPAKRRKGCPHRAPSE</sequence>
<evidence type="ECO:0000256" key="1">
    <source>
        <dbReference type="ARBA" id="ARBA00010617"/>
    </source>
</evidence>
<feature type="binding site" description="axial binding residue" evidence="2">
    <location>
        <position position="513"/>
    </location>
    <ligand>
        <name>heme</name>
        <dbReference type="ChEBI" id="CHEBI:30413"/>
    </ligand>
    <ligandPart>
        <name>Fe</name>
        <dbReference type="ChEBI" id="CHEBI:18248"/>
    </ligandPart>
</feature>
<dbReference type="OrthoDB" id="1470350at2759"/>
<name>A0A2P6U1R2_CHLSO</name>
<feature type="compositionally biased region" description="Low complexity" evidence="3">
    <location>
        <begin position="803"/>
        <end position="812"/>
    </location>
</feature>
<evidence type="ECO:0000256" key="2">
    <source>
        <dbReference type="PIRSR" id="PIRSR602401-1"/>
    </source>
</evidence>
<reference evidence="4 5" key="1">
    <citation type="journal article" date="2018" name="Plant J.">
        <title>Genome sequences of Chlorella sorokiniana UTEX 1602 and Micractinium conductrix SAG 241.80: implications to maltose excretion by a green alga.</title>
        <authorList>
            <person name="Arriola M.B."/>
            <person name="Velmurugan N."/>
            <person name="Zhang Y."/>
            <person name="Plunkett M.H."/>
            <person name="Hondzo H."/>
            <person name="Barney B.M."/>
        </authorList>
    </citation>
    <scope>NUCLEOTIDE SEQUENCE [LARGE SCALE GENOMIC DNA]</scope>
    <source>
        <strain evidence="5">UTEX 1602</strain>
    </source>
</reference>
<feature type="region of interest" description="Disordered" evidence="3">
    <location>
        <begin position="803"/>
        <end position="866"/>
    </location>
</feature>
<accession>A0A2P6U1R2</accession>
<dbReference type="PROSITE" id="PS00086">
    <property type="entry name" value="CYTOCHROME_P450"/>
    <property type="match status" value="1"/>
</dbReference>
<evidence type="ECO:0000313" key="4">
    <source>
        <dbReference type="EMBL" id="PRW60253.1"/>
    </source>
</evidence>
<dbReference type="GO" id="GO:0020037">
    <property type="term" value="F:heme binding"/>
    <property type="evidence" value="ECO:0007669"/>
    <property type="project" value="InterPro"/>
</dbReference>
<dbReference type="EMBL" id="LHPG02000002">
    <property type="protein sequence ID" value="PRW60253.1"/>
    <property type="molecule type" value="Genomic_DNA"/>
</dbReference>
<comment type="caution">
    <text evidence="4">The sequence shown here is derived from an EMBL/GenBank/DDBJ whole genome shotgun (WGS) entry which is preliminary data.</text>
</comment>
<dbReference type="GO" id="GO:0010291">
    <property type="term" value="F:beta-carotene 3-hydroxylase activity"/>
    <property type="evidence" value="ECO:0007669"/>
    <property type="project" value="TreeGrafter"/>
</dbReference>
<dbReference type="PRINTS" id="PR00385">
    <property type="entry name" value="P450"/>
</dbReference>
<dbReference type="Gene3D" id="1.10.630.10">
    <property type="entry name" value="Cytochrome P450"/>
    <property type="match status" value="1"/>
</dbReference>
<keyword evidence="5" id="KW-1185">Reference proteome</keyword>
<dbReference type="InterPro" id="IPR001128">
    <property type="entry name" value="Cyt_P450"/>
</dbReference>
<dbReference type="InterPro" id="IPR036396">
    <property type="entry name" value="Cyt_P450_sf"/>
</dbReference>
<dbReference type="InterPro" id="IPR017972">
    <property type="entry name" value="Cyt_P450_CS"/>
</dbReference>
<proteinExistence type="inferred from homology"/>
<comment type="cofactor">
    <cofactor evidence="2">
        <name>heme</name>
        <dbReference type="ChEBI" id="CHEBI:30413"/>
    </cofactor>
</comment>
<dbReference type="InterPro" id="IPR050196">
    <property type="entry name" value="Cytochrome_P450_Monoox"/>
</dbReference>
<evidence type="ECO:0000313" key="5">
    <source>
        <dbReference type="Proteomes" id="UP000239899"/>
    </source>
</evidence>
<dbReference type="GO" id="GO:0005506">
    <property type="term" value="F:iron ion binding"/>
    <property type="evidence" value="ECO:0007669"/>
    <property type="project" value="InterPro"/>
</dbReference>
<protein>
    <submittedName>
        <fullName evidence="4">LUTEIN DEFICIENT chloroplastic</fullName>
    </submittedName>
</protein>
<dbReference type="PRINTS" id="PR00463">
    <property type="entry name" value="EP450I"/>
</dbReference>
<dbReference type="GO" id="GO:0009507">
    <property type="term" value="C:chloroplast"/>
    <property type="evidence" value="ECO:0007669"/>
    <property type="project" value="TreeGrafter"/>
</dbReference>
<dbReference type="Pfam" id="PF00067">
    <property type="entry name" value="p450"/>
    <property type="match status" value="1"/>
</dbReference>
<dbReference type="Proteomes" id="UP000239899">
    <property type="component" value="Unassembled WGS sequence"/>
</dbReference>
<dbReference type="PANTHER" id="PTHR24291">
    <property type="entry name" value="CYTOCHROME P450 FAMILY 4"/>
    <property type="match status" value="1"/>
</dbReference>
<keyword evidence="2" id="KW-0349">Heme</keyword>
<organism evidence="4 5">
    <name type="scientific">Chlorella sorokiniana</name>
    <name type="common">Freshwater green alga</name>
    <dbReference type="NCBI Taxonomy" id="3076"/>
    <lineage>
        <taxon>Eukaryota</taxon>
        <taxon>Viridiplantae</taxon>
        <taxon>Chlorophyta</taxon>
        <taxon>core chlorophytes</taxon>
        <taxon>Trebouxiophyceae</taxon>
        <taxon>Chlorellales</taxon>
        <taxon>Chlorellaceae</taxon>
        <taxon>Chlorella clade</taxon>
        <taxon>Chlorella</taxon>
    </lineage>
</organism>
<dbReference type="STRING" id="3076.A0A2P6U1R2"/>
<keyword evidence="2" id="KW-0479">Metal-binding</keyword>
<keyword evidence="2" id="KW-0408">Iron</keyword>
<dbReference type="InterPro" id="IPR002401">
    <property type="entry name" value="Cyt_P450_E_grp-I"/>
</dbReference>
<dbReference type="GO" id="GO:0016705">
    <property type="term" value="F:oxidoreductase activity, acting on paired donors, with incorporation or reduction of molecular oxygen"/>
    <property type="evidence" value="ECO:0007669"/>
    <property type="project" value="InterPro"/>
</dbReference>
<dbReference type="CDD" id="cd11046">
    <property type="entry name" value="CYP97"/>
    <property type="match status" value="1"/>
</dbReference>
<dbReference type="Pfam" id="PF04640">
    <property type="entry name" value="PLATZ"/>
    <property type="match status" value="1"/>
</dbReference>
<dbReference type="PANTHER" id="PTHR24291:SF171">
    <property type="entry name" value="PROTEIN LUTEIN DEFICIENT 5, CHLOROPLASTIC"/>
    <property type="match status" value="1"/>
</dbReference>
<gene>
    <name evidence="4" type="ORF">C2E21_0915</name>
</gene>